<dbReference type="AlphaFoldDB" id="A0A915HIQ0"/>
<evidence type="ECO:0000256" key="1">
    <source>
        <dbReference type="SAM" id="MobiDB-lite"/>
    </source>
</evidence>
<feature type="region of interest" description="Disordered" evidence="1">
    <location>
        <begin position="1"/>
        <end position="37"/>
    </location>
</feature>
<proteinExistence type="predicted"/>
<name>A0A915HIQ0_ROMCU</name>
<feature type="compositionally biased region" description="Basic and acidic residues" evidence="1">
    <location>
        <begin position="24"/>
        <end position="37"/>
    </location>
</feature>
<evidence type="ECO:0000313" key="3">
    <source>
        <dbReference type="WBParaSite" id="nRc.2.0.1.t01523-RA"/>
    </source>
</evidence>
<keyword evidence="2" id="KW-1185">Reference proteome</keyword>
<accession>A0A915HIQ0</accession>
<feature type="region of interest" description="Disordered" evidence="1">
    <location>
        <begin position="150"/>
        <end position="172"/>
    </location>
</feature>
<dbReference type="Proteomes" id="UP000887565">
    <property type="component" value="Unplaced"/>
</dbReference>
<evidence type="ECO:0000313" key="2">
    <source>
        <dbReference type="Proteomes" id="UP000887565"/>
    </source>
</evidence>
<reference evidence="3" key="1">
    <citation type="submission" date="2022-11" db="UniProtKB">
        <authorList>
            <consortium name="WormBaseParasite"/>
        </authorList>
    </citation>
    <scope>IDENTIFICATION</scope>
</reference>
<protein>
    <submittedName>
        <fullName evidence="3">Uncharacterized protein</fullName>
    </submittedName>
</protein>
<organism evidence="2 3">
    <name type="scientific">Romanomermis culicivorax</name>
    <name type="common">Nematode worm</name>
    <dbReference type="NCBI Taxonomy" id="13658"/>
    <lineage>
        <taxon>Eukaryota</taxon>
        <taxon>Metazoa</taxon>
        <taxon>Ecdysozoa</taxon>
        <taxon>Nematoda</taxon>
        <taxon>Enoplea</taxon>
        <taxon>Dorylaimia</taxon>
        <taxon>Mermithida</taxon>
        <taxon>Mermithoidea</taxon>
        <taxon>Mermithidae</taxon>
        <taxon>Romanomermis</taxon>
    </lineage>
</organism>
<sequence length="454" mass="51510">MCDILGPTQRADYNQCTTSRPKKLKSDGKHYAPRPNHDLTADQAVEAAKAYLLHNPDIESERRKHKSWYVGYDEPQQQNNFPDHHQSTFDGYRPSMGASHAFHPEVYQPKSLGSYISPTTTTLHHHTSTDPVDSKSNKFRVFQPKGLLKRRSRSVEKSLEQYAEEEEDGSNTQQLVDGHMITLYANKLWSSARAYLGYYRGTLKSSDYLKFLYRKTARTDLLYPHRWKPSTTTHYLENSTHSPLKSILKKASRFDEDHYDPWPDNRYNTPSNYHPMKTDNSQPGALTRLSSNDKLSYLAAEPLISRYSSRDVPPVTIRPYTHDKMDTIVDKTSAVSKKRSLLQHNRRKTTEIRLGTLTEALNSTAAAAGSDSPYRNKRAASPFEKIRNIFSKDSVGSSISRTSGEYGGHHPPHHHTTFAGEFSSGVRPSSVYEASVAYNRRGSSNYASGGRTKM</sequence>
<dbReference type="WBParaSite" id="nRc.2.0.1.t01523-RA">
    <property type="protein sequence ID" value="nRc.2.0.1.t01523-RA"/>
    <property type="gene ID" value="nRc.2.0.1.g01523"/>
</dbReference>